<dbReference type="InterPro" id="IPR041049">
    <property type="entry name" value="DUF5615"/>
</dbReference>
<keyword evidence="3" id="KW-1185">Reference proteome</keyword>
<evidence type="ECO:0000313" key="2">
    <source>
        <dbReference type="EMBL" id="WAC10492.1"/>
    </source>
</evidence>
<dbReference type="KEGG" id="dpf:ON006_22420"/>
<dbReference type="Proteomes" id="UP001164653">
    <property type="component" value="Chromosome"/>
</dbReference>
<sequence length="116" mass="13603">MTSSRFLIDVNLPKFFGFFNSDAFEFVIDINGKWPDKDIWEYAKEHKLVIVTKDTDFYYRCLLDEEPAKVIYLKLGNLLIRDLHLFFQQNWETIVTHIPNAKMIIATPTGMDVIGI</sequence>
<dbReference type="Pfam" id="PF18480">
    <property type="entry name" value="DUF5615"/>
    <property type="match status" value="1"/>
</dbReference>
<protein>
    <submittedName>
        <fullName evidence="2">DUF5615 family PIN-like protein</fullName>
    </submittedName>
</protein>
<accession>A0A9E8N8J4</accession>
<proteinExistence type="predicted"/>
<feature type="domain" description="DUF5615" evidence="1">
    <location>
        <begin position="5"/>
        <end position="106"/>
    </location>
</feature>
<dbReference type="RefSeq" id="WP_244824478.1">
    <property type="nucleotide sequence ID" value="NZ_CP112998.1"/>
</dbReference>
<dbReference type="AlphaFoldDB" id="A0A9E8N8J4"/>
<dbReference type="EMBL" id="CP112998">
    <property type="protein sequence ID" value="WAC10492.1"/>
    <property type="molecule type" value="Genomic_DNA"/>
</dbReference>
<gene>
    <name evidence="2" type="ORF">ON006_22420</name>
</gene>
<organism evidence="2 3">
    <name type="scientific">Dyadobacter pollutisoli</name>
    <dbReference type="NCBI Taxonomy" id="2910158"/>
    <lineage>
        <taxon>Bacteria</taxon>
        <taxon>Pseudomonadati</taxon>
        <taxon>Bacteroidota</taxon>
        <taxon>Cytophagia</taxon>
        <taxon>Cytophagales</taxon>
        <taxon>Spirosomataceae</taxon>
        <taxon>Dyadobacter</taxon>
    </lineage>
</organism>
<name>A0A9E8N8J4_9BACT</name>
<evidence type="ECO:0000313" key="3">
    <source>
        <dbReference type="Proteomes" id="UP001164653"/>
    </source>
</evidence>
<evidence type="ECO:0000259" key="1">
    <source>
        <dbReference type="Pfam" id="PF18480"/>
    </source>
</evidence>
<reference evidence="2" key="1">
    <citation type="submission" date="2022-11" db="EMBL/GenBank/DDBJ databases">
        <title>Dyadobacter pollutisoli sp. nov., isolated from plastic dumped soil.</title>
        <authorList>
            <person name="Kim J.M."/>
            <person name="Kim K.R."/>
            <person name="Lee J.K."/>
            <person name="Hao L."/>
            <person name="Jeon C.O."/>
        </authorList>
    </citation>
    <scope>NUCLEOTIDE SEQUENCE</scope>
    <source>
        <strain evidence="2">U1</strain>
    </source>
</reference>